<dbReference type="GeneID" id="96903489"/>
<organism evidence="2 3">
    <name type="scientific">Naumovozyma castellii</name>
    <name type="common">Yeast</name>
    <name type="synonym">Saccharomyces castellii</name>
    <dbReference type="NCBI Taxonomy" id="27288"/>
    <lineage>
        <taxon>Eukaryota</taxon>
        <taxon>Fungi</taxon>
        <taxon>Dikarya</taxon>
        <taxon>Ascomycota</taxon>
        <taxon>Saccharomycotina</taxon>
        <taxon>Saccharomycetes</taxon>
        <taxon>Saccharomycetales</taxon>
        <taxon>Saccharomycetaceae</taxon>
        <taxon>Naumovozyma</taxon>
    </lineage>
</organism>
<dbReference type="InterPro" id="IPR026907">
    <property type="entry name" value="GCIP-like"/>
</dbReference>
<dbReference type="eggNOG" id="ENOG502QZAU">
    <property type="taxonomic scope" value="Eukaryota"/>
</dbReference>
<name>G0VE92_NAUCA</name>
<feature type="domain" description="Cyclin-D1-binding protein 1-like N-terminal" evidence="1">
    <location>
        <begin position="49"/>
        <end position="199"/>
    </location>
</feature>
<sequence length="347" mass="39915">MSETITKEQIGELLESIKSQFIEPYQNKIDAIHNISTSTKLKDSTALLELSKLSQLIKSQSTKLGIVTQPENFNAKNYRAIYTELQELIKSIFYLLSLVPLFHKDPTHSFTKLFLKKLDAQLLALISSLSMLIDEISKKLEETKSDENRLMAIGLLWSVCDSLNDLTKKGNFGLLRDYISDSASMVDDTLTDIKEWLDDPQLEDNFFGDEEEEEEDANPSDNEEDTKALERMEVFLKEWETNLKLIKLLLVSFKKSVSKTTYEATESNAVLLDEFQELHSQLGLHIDDFISGVFMSDASFQPNDFDEDIETLNKDLTQIVKIIREINKKDPANSKWIKVWETKYFKL</sequence>
<accession>G0VE92</accession>
<dbReference type="PANTHER" id="PTHR15492:SF1">
    <property type="entry name" value="CYCLIN-D1-BINDING PROTEIN 1"/>
    <property type="match status" value="1"/>
</dbReference>
<dbReference type="OMA" id="WIDTWEI"/>
<dbReference type="STRING" id="1064592.G0VE92"/>
<dbReference type="Pfam" id="PF13324">
    <property type="entry name" value="GCIP_N"/>
    <property type="match status" value="1"/>
</dbReference>
<dbReference type="OrthoDB" id="4088536at2759"/>
<evidence type="ECO:0000259" key="1">
    <source>
        <dbReference type="Pfam" id="PF13324"/>
    </source>
</evidence>
<evidence type="ECO:0000313" key="3">
    <source>
        <dbReference type="Proteomes" id="UP000001640"/>
    </source>
</evidence>
<protein>
    <recommendedName>
        <fullName evidence="1">Cyclin-D1-binding protein 1-like N-terminal domain-containing protein</fullName>
    </recommendedName>
</protein>
<dbReference type="InterPro" id="IPR049317">
    <property type="entry name" value="GCIP-like_N"/>
</dbReference>
<evidence type="ECO:0000313" key="2">
    <source>
        <dbReference type="EMBL" id="CCC69883.1"/>
    </source>
</evidence>
<dbReference type="KEGG" id="ncs:NCAS_0D03020"/>
<proteinExistence type="predicted"/>
<dbReference type="Gene3D" id="1.20.1420.10">
    <property type="entry name" value="Talin, central domain"/>
    <property type="match status" value="1"/>
</dbReference>
<dbReference type="GO" id="GO:0005634">
    <property type="term" value="C:nucleus"/>
    <property type="evidence" value="ECO:0007669"/>
    <property type="project" value="TreeGrafter"/>
</dbReference>
<dbReference type="PANTHER" id="PTHR15492">
    <property type="entry name" value="CYCLIN D1-BINDING PROTEIN 1"/>
    <property type="match status" value="1"/>
</dbReference>
<dbReference type="AlphaFoldDB" id="G0VE92"/>
<dbReference type="InParanoid" id="G0VE92"/>
<dbReference type="Gene3D" id="1.20.1410.10">
    <property type="entry name" value="I/LWEQ domain"/>
    <property type="match status" value="1"/>
</dbReference>
<dbReference type="EMBL" id="HE576755">
    <property type="protein sequence ID" value="CCC69883.1"/>
    <property type="molecule type" value="Genomic_DNA"/>
</dbReference>
<dbReference type="HOGENOM" id="CLU_067849_0_0_1"/>
<reference key="2">
    <citation type="submission" date="2011-08" db="EMBL/GenBank/DDBJ databases">
        <title>Genome sequence of Naumovozyma castellii.</title>
        <authorList>
            <person name="Gordon J.L."/>
            <person name="Armisen D."/>
            <person name="Proux-Wera E."/>
            <person name="OhEigeartaigh S.S."/>
            <person name="Byrne K.P."/>
            <person name="Wolfe K.H."/>
        </authorList>
    </citation>
    <scope>NUCLEOTIDE SEQUENCE</scope>
    <source>
        <strain>Type strain:CBS 4309</strain>
    </source>
</reference>
<keyword evidence="3" id="KW-1185">Reference proteome</keyword>
<gene>
    <name evidence="2" type="primary">NCAS0D03020</name>
    <name evidence="2" type="ordered locus">NCAS_0D03020</name>
</gene>
<dbReference type="RefSeq" id="XP_003676244.1">
    <property type="nucleotide sequence ID" value="XM_003676196.1"/>
</dbReference>
<dbReference type="FunCoup" id="G0VE92">
    <property type="interactions" value="96"/>
</dbReference>
<dbReference type="Proteomes" id="UP000001640">
    <property type="component" value="Chromosome 4"/>
</dbReference>
<reference evidence="2 3" key="1">
    <citation type="journal article" date="2011" name="Proc. Natl. Acad. Sci. U.S.A.">
        <title>Evolutionary erosion of yeast sex chromosomes by mating-type switching accidents.</title>
        <authorList>
            <person name="Gordon J.L."/>
            <person name="Armisen D."/>
            <person name="Proux-Wera E."/>
            <person name="Oheigeartaigh S.S."/>
            <person name="Byrne K.P."/>
            <person name="Wolfe K.H."/>
        </authorList>
    </citation>
    <scope>NUCLEOTIDE SEQUENCE [LARGE SCALE GENOMIC DNA]</scope>
    <source>
        <strain evidence="3">ATCC 76901 / BCRC 22586 / CBS 4309 / NBRC 1992 / NRRL Y-12630</strain>
    </source>
</reference>